<feature type="compositionally biased region" description="Polar residues" evidence="1">
    <location>
        <begin position="120"/>
        <end position="132"/>
    </location>
</feature>
<accession>A0ABS8SUX4</accession>
<dbReference type="Proteomes" id="UP000823775">
    <property type="component" value="Unassembled WGS sequence"/>
</dbReference>
<evidence type="ECO:0000313" key="3">
    <source>
        <dbReference type="Proteomes" id="UP000823775"/>
    </source>
</evidence>
<organism evidence="2 3">
    <name type="scientific">Datura stramonium</name>
    <name type="common">Jimsonweed</name>
    <name type="synonym">Common thornapple</name>
    <dbReference type="NCBI Taxonomy" id="4076"/>
    <lineage>
        <taxon>Eukaryota</taxon>
        <taxon>Viridiplantae</taxon>
        <taxon>Streptophyta</taxon>
        <taxon>Embryophyta</taxon>
        <taxon>Tracheophyta</taxon>
        <taxon>Spermatophyta</taxon>
        <taxon>Magnoliopsida</taxon>
        <taxon>eudicotyledons</taxon>
        <taxon>Gunneridae</taxon>
        <taxon>Pentapetalae</taxon>
        <taxon>asterids</taxon>
        <taxon>lamiids</taxon>
        <taxon>Solanales</taxon>
        <taxon>Solanaceae</taxon>
        <taxon>Solanoideae</taxon>
        <taxon>Datureae</taxon>
        <taxon>Datura</taxon>
    </lineage>
</organism>
<feature type="compositionally biased region" description="Basic and acidic residues" evidence="1">
    <location>
        <begin position="40"/>
        <end position="58"/>
    </location>
</feature>
<name>A0ABS8SUX4_DATST</name>
<reference evidence="2 3" key="1">
    <citation type="journal article" date="2021" name="BMC Genomics">
        <title>Datura genome reveals duplications of psychoactive alkaloid biosynthetic genes and high mutation rate following tissue culture.</title>
        <authorList>
            <person name="Rajewski A."/>
            <person name="Carter-House D."/>
            <person name="Stajich J."/>
            <person name="Litt A."/>
        </authorList>
    </citation>
    <scope>NUCLEOTIDE SEQUENCE [LARGE SCALE GENOMIC DNA]</scope>
    <source>
        <strain evidence="2">AR-01</strain>
    </source>
</reference>
<proteinExistence type="predicted"/>
<feature type="compositionally biased region" description="Basic and acidic residues" evidence="1">
    <location>
        <begin position="86"/>
        <end position="100"/>
    </location>
</feature>
<protein>
    <submittedName>
        <fullName evidence="2">Uncharacterized protein</fullName>
    </submittedName>
</protein>
<comment type="caution">
    <text evidence="2">The sequence shown here is derived from an EMBL/GenBank/DDBJ whole genome shotgun (WGS) entry which is preliminary data.</text>
</comment>
<feature type="compositionally biased region" description="Polar residues" evidence="1">
    <location>
        <begin position="102"/>
        <end position="112"/>
    </location>
</feature>
<sequence>MDGRILIYWESSSWQWDLMLQRVQRLQLYSSPSSKPSVFPEEKNEFSNHGTPESHEEAEPSNQMLGGRVSRKEELSPPQNGFLHVEGSRKSRTECLREESAGTPTSHGSCQGSPCAGNEFSPQNELVNSPAQHAQEPFGGMLIEDAGSSHDLRNLCSPGDTLVDDRVPNTI</sequence>
<evidence type="ECO:0000256" key="1">
    <source>
        <dbReference type="SAM" id="MobiDB-lite"/>
    </source>
</evidence>
<evidence type="ECO:0000313" key="2">
    <source>
        <dbReference type="EMBL" id="MCD7462528.1"/>
    </source>
</evidence>
<gene>
    <name evidence="2" type="ORF">HAX54_048707</name>
</gene>
<dbReference type="EMBL" id="JACEIK010000808">
    <property type="protein sequence ID" value="MCD7462528.1"/>
    <property type="molecule type" value="Genomic_DNA"/>
</dbReference>
<feature type="region of interest" description="Disordered" evidence="1">
    <location>
        <begin position="31"/>
        <end position="171"/>
    </location>
</feature>
<keyword evidence="3" id="KW-1185">Reference proteome</keyword>